<organism evidence="3 4">
    <name type="scientific">candidate division TA06 bacterium</name>
    <dbReference type="NCBI Taxonomy" id="2250710"/>
    <lineage>
        <taxon>Bacteria</taxon>
        <taxon>Bacteria division TA06</taxon>
    </lineage>
</organism>
<dbReference type="Proteomes" id="UP000736328">
    <property type="component" value="Unassembled WGS sequence"/>
</dbReference>
<accession>A0A933IC90</accession>
<dbReference type="InterPro" id="IPR002201">
    <property type="entry name" value="Glyco_trans_9"/>
</dbReference>
<evidence type="ECO:0000256" key="1">
    <source>
        <dbReference type="ARBA" id="ARBA00022676"/>
    </source>
</evidence>
<dbReference type="GO" id="GO:0005829">
    <property type="term" value="C:cytosol"/>
    <property type="evidence" value="ECO:0007669"/>
    <property type="project" value="TreeGrafter"/>
</dbReference>
<keyword evidence="2" id="KW-0808">Transferase</keyword>
<dbReference type="CDD" id="cd03789">
    <property type="entry name" value="GT9_LPS_heptosyltransferase"/>
    <property type="match status" value="1"/>
</dbReference>
<dbReference type="GO" id="GO:0008713">
    <property type="term" value="F:ADP-heptose-lipopolysaccharide heptosyltransferase activity"/>
    <property type="evidence" value="ECO:0007669"/>
    <property type="project" value="TreeGrafter"/>
</dbReference>
<dbReference type="Pfam" id="PF01075">
    <property type="entry name" value="Glyco_transf_9"/>
    <property type="match status" value="1"/>
</dbReference>
<sequence>MIAFSQDIDEVVTDEGTSVFKLAGVLRAKRFDCGVLLHPTLHLAAALWLAKIPVRAGTAYRGYSLFFNRRVKQHRRDNVKHELEYNIDLIYDGLRLKNGEGQRYLPPVLTVPDQLKENLAKEYGRDFILLHPGSSRSSKPWPLENFAKLANRIQGSSSKVVISLGPQELGYKTSLKKHLTADICWAENLPLADLAALISLAKALITNNTGPLHVAVAANTIVIGIYCPTCAIKRWGPYGPGHTVIRPQVGFCKECHADKCREYDCMEKITAEDVYKKVKEL</sequence>
<name>A0A933IC90_UNCT6</name>
<dbReference type="SUPFAM" id="SSF53756">
    <property type="entry name" value="UDP-Glycosyltransferase/glycogen phosphorylase"/>
    <property type="match status" value="1"/>
</dbReference>
<proteinExistence type="predicted"/>
<comment type="caution">
    <text evidence="3">The sequence shown here is derived from an EMBL/GenBank/DDBJ whole genome shotgun (WGS) entry which is preliminary data.</text>
</comment>
<dbReference type="Gene3D" id="3.40.50.2000">
    <property type="entry name" value="Glycogen Phosphorylase B"/>
    <property type="match status" value="2"/>
</dbReference>
<keyword evidence="1" id="KW-0328">Glycosyltransferase</keyword>
<evidence type="ECO:0000256" key="2">
    <source>
        <dbReference type="ARBA" id="ARBA00022679"/>
    </source>
</evidence>
<evidence type="ECO:0000313" key="4">
    <source>
        <dbReference type="Proteomes" id="UP000736328"/>
    </source>
</evidence>
<dbReference type="InterPro" id="IPR051199">
    <property type="entry name" value="LPS_LOS_Heptosyltrfase"/>
</dbReference>
<dbReference type="AlphaFoldDB" id="A0A933IC90"/>
<dbReference type="EMBL" id="JACQXR010000106">
    <property type="protein sequence ID" value="MBI4727152.1"/>
    <property type="molecule type" value="Genomic_DNA"/>
</dbReference>
<gene>
    <name evidence="3" type="ORF">HY768_08025</name>
</gene>
<dbReference type="PANTHER" id="PTHR30160">
    <property type="entry name" value="TETRAACYLDISACCHARIDE 4'-KINASE-RELATED"/>
    <property type="match status" value="1"/>
</dbReference>
<protein>
    <submittedName>
        <fullName evidence="3">Glycosyltransferase family 9 protein</fullName>
    </submittedName>
</protein>
<dbReference type="GO" id="GO:0009244">
    <property type="term" value="P:lipopolysaccharide core region biosynthetic process"/>
    <property type="evidence" value="ECO:0007669"/>
    <property type="project" value="TreeGrafter"/>
</dbReference>
<dbReference type="PANTHER" id="PTHR30160:SF15">
    <property type="entry name" value="GLYCOSYLTRANSFERASE HI_0523-RELATED"/>
    <property type="match status" value="1"/>
</dbReference>
<evidence type="ECO:0000313" key="3">
    <source>
        <dbReference type="EMBL" id="MBI4727152.1"/>
    </source>
</evidence>
<reference evidence="3" key="1">
    <citation type="submission" date="2020-07" db="EMBL/GenBank/DDBJ databases">
        <title>Huge and variable diversity of episymbiotic CPR bacteria and DPANN archaea in groundwater ecosystems.</title>
        <authorList>
            <person name="He C.Y."/>
            <person name="Keren R."/>
            <person name="Whittaker M."/>
            <person name="Farag I.F."/>
            <person name="Doudna J."/>
            <person name="Cate J.H.D."/>
            <person name="Banfield J.F."/>
        </authorList>
    </citation>
    <scope>NUCLEOTIDE SEQUENCE</scope>
    <source>
        <strain evidence="3">NC_groundwater_1520_Pr4_B-0.1um_53_5</strain>
    </source>
</reference>